<dbReference type="PRINTS" id="PR00783">
    <property type="entry name" value="MINTRINSICP"/>
</dbReference>
<dbReference type="Proteomes" id="UP000504609">
    <property type="component" value="Unplaced"/>
</dbReference>
<dbReference type="PROSITE" id="PS00221">
    <property type="entry name" value="MIP"/>
    <property type="match status" value="1"/>
</dbReference>
<feature type="transmembrane region" description="Helical" evidence="7">
    <location>
        <begin position="223"/>
        <end position="244"/>
    </location>
</feature>
<dbReference type="KEGG" id="cmos:111457868"/>
<evidence type="ECO:0000256" key="6">
    <source>
        <dbReference type="RuleBase" id="RU000477"/>
    </source>
</evidence>
<comment type="similarity">
    <text evidence="6">Belongs to the MIP/aquaporin (TC 1.A.8) family.</text>
</comment>
<evidence type="ECO:0000256" key="5">
    <source>
        <dbReference type="ARBA" id="ARBA00023136"/>
    </source>
</evidence>
<feature type="transmembrane region" description="Helical" evidence="7">
    <location>
        <begin position="149"/>
        <end position="169"/>
    </location>
</feature>
<dbReference type="GO" id="GO:0015267">
    <property type="term" value="F:channel activity"/>
    <property type="evidence" value="ECO:0007669"/>
    <property type="project" value="InterPro"/>
</dbReference>
<evidence type="ECO:0000256" key="2">
    <source>
        <dbReference type="ARBA" id="ARBA00022448"/>
    </source>
</evidence>
<name>A0A6J1GVJ7_CUCMO</name>
<dbReference type="InterPro" id="IPR000425">
    <property type="entry name" value="MIP"/>
</dbReference>
<keyword evidence="8" id="KW-1185">Reference proteome</keyword>
<dbReference type="Gene3D" id="1.20.1080.10">
    <property type="entry name" value="Glycerol uptake facilitator protein"/>
    <property type="match status" value="1"/>
</dbReference>
<dbReference type="RefSeq" id="XP_022956061.1">
    <property type="nucleotide sequence ID" value="XM_023100293.1"/>
</dbReference>
<keyword evidence="2 6" id="KW-0813">Transport</keyword>
<accession>A0A6J1GVJ7</accession>
<dbReference type="AlphaFoldDB" id="A0A6J1GVJ7"/>
<evidence type="ECO:0000256" key="1">
    <source>
        <dbReference type="ARBA" id="ARBA00004141"/>
    </source>
</evidence>
<keyword evidence="4 7" id="KW-1133">Transmembrane helix</keyword>
<dbReference type="InterPro" id="IPR022357">
    <property type="entry name" value="MIP_CS"/>
</dbReference>
<sequence>MASNNTNPIPTAVSDNNGLLCSPQPTIMDHNPARPVLGEMMGTFLLMICVSGVAATGQMMGGQVGLLDYAAAAGLTVGVLTFCFAPISGAHFNPAITLASAIFGHFPWSWVMPYTVAQTTGCVMATYAGMFVYDIKPQQLTTRPFRGSMSAFFVELLATFILMFLISSLPHQSRPRPGGQLSGFVIGMAIGLAVFIAGPISGGSMNPARSLGPAMVSWAFDDIWIYITAPVIGAVTGAFFSGVLRLHPPPIHSSDGGNFRRSSSANLHLIP</sequence>
<reference evidence="9" key="1">
    <citation type="submission" date="2025-08" db="UniProtKB">
        <authorList>
            <consortium name="RefSeq"/>
        </authorList>
    </citation>
    <scope>IDENTIFICATION</scope>
    <source>
        <tissue evidence="9">Young leaves</tissue>
    </source>
</reference>
<evidence type="ECO:0000313" key="9">
    <source>
        <dbReference type="RefSeq" id="XP_022956061.1"/>
    </source>
</evidence>
<dbReference type="InterPro" id="IPR034294">
    <property type="entry name" value="Aquaporin_transptr"/>
</dbReference>
<dbReference type="PANTHER" id="PTHR45724:SF26">
    <property type="entry name" value="AQUAPORIN NIP7-1-RELATED"/>
    <property type="match status" value="1"/>
</dbReference>
<dbReference type="InterPro" id="IPR023271">
    <property type="entry name" value="Aquaporin-like"/>
</dbReference>
<evidence type="ECO:0000256" key="4">
    <source>
        <dbReference type="ARBA" id="ARBA00022989"/>
    </source>
</evidence>
<evidence type="ECO:0000256" key="7">
    <source>
        <dbReference type="SAM" id="Phobius"/>
    </source>
</evidence>
<proteinExistence type="inferred from homology"/>
<organism evidence="8 9">
    <name type="scientific">Cucurbita moschata</name>
    <name type="common">Winter crookneck squash</name>
    <name type="synonym">Cucurbita pepo var. moschata</name>
    <dbReference type="NCBI Taxonomy" id="3662"/>
    <lineage>
        <taxon>Eukaryota</taxon>
        <taxon>Viridiplantae</taxon>
        <taxon>Streptophyta</taxon>
        <taxon>Embryophyta</taxon>
        <taxon>Tracheophyta</taxon>
        <taxon>Spermatophyta</taxon>
        <taxon>Magnoliopsida</taxon>
        <taxon>eudicotyledons</taxon>
        <taxon>Gunneridae</taxon>
        <taxon>Pentapetalae</taxon>
        <taxon>rosids</taxon>
        <taxon>fabids</taxon>
        <taxon>Cucurbitales</taxon>
        <taxon>Cucurbitaceae</taxon>
        <taxon>Cucurbiteae</taxon>
        <taxon>Cucurbita</taxon>
    </lineage>
</organism>
<feature type="transmembrane region" description="Helical" evidence="7">
    <location>
        <begin position="36"/>
        <end position="54"/>
    </location>
</feature>
<evidence type="ECO:0000313" key="8">
    <source>
        <dbReference type="Proteomes" id="UP000504609"/>
    </source>
</evidence>
<comment type="subcellular location">
    <subcellularLocation>
        <location evidence="1">Membrane</location>
        <topology evidence="1">Multi-pass membrane protein</topology>
    </subcellularLocation>
</comment>
<keyword evidence="5 7" id="KW-0472">Membrane</keyword>
<evidence type="ECO:0000256" key="3">
    <source>
        <dbReference type="ARBA" id="ARBA00022692"/>
    </source>
</evidence>
<dbReference type="GeneID" id="111457868"/>
<gene>
    <name evidence="9" type="primary">LOC111457868</name>
</gene>
<feature type="transmembrane region" description="Helical" evidence="7">
    <location>
        <begin position="66"/>
        <end position="87"/>
    </location>
</feature>
<keyword evidence="3 6" id="KW-0812">Transmembrane</keyword>
<feature type="transmembrane region" description="Helical" evidence="7">
    <location>
        <begin position="181"/>
        <end position="203"/>
    </location>
</feature>
<dbReference type="SUPFAM" id="SSF81338">
    <property type="entry name" value="Aquaporin-like"/>
    <property type="match status" value="1"/>
</dbReference>
<dbReference type="Pfam" id="PF00230">
    <property type="entry name" value="MIP"/>
    <property type="match status" value="1"/>
</dbReference>
<dbReference type="PANTHER" id="PTHR45724">
    <property type="entry name" value="AQUAPORIN NIP2-1"/>
    <property type="match status" value="1"/>
</dbReference>
<protein>
    <submittedName>
        <fullName evidence="9">Probable aquaporin NIP7-1</fullName>
    </submittedName>
</protein>
<dbReference type="GO" id="GO:0016020">
    <property type="term" value="C:membrane"/>
    <property type="evidence" value="ECO:0007669"/>
    <property type="project" value="UniProtKB-SubCell"/>
</dbReference>